<dbReference type="EMBL" id="CM042037">
    <property type="protein sequence ID" value="KAI3742264.1"/>
    <property type="molecule type" value="Genomic_DNA"/>
</dbReference>
<dbReference type="Proteomes" id="UP001056120">
    <property type="component" value="Linkage Group LG20"/>
</dbReference>
<keyword evidence="2" id="KW-1185">Reference proteome</keyword>
<protein>
    <submittedName>
        <fullName evidence="1">Uncharacterized protein</fullName>
    </submittedName>
</protein>
<organism evidence="1 2">
    <name type="scientific">Smallanthus sonchifolius</name>
    <dbReference type="NCBI Taxonomy" id="185202"/>
    <lineage>
        <taxon>Eukaryota</taxon>
        <taxon>Viridiplantae</taxon>
        <taxon>Streptophyta</taxon>
        <taxon>Embryophyta</taxon>
        <taxon>Tracheophyta</taxon>
        <taxon>Spermatophyta</taxon>
        <taxon>Magnoliopsida</taxon>
        <taxon>eudicotyledons</taxon>
        <taxon>Gunneridae</taxon>
        <taxon>Pentapetalae</taxon>
        <taxon>asterids</taxon>
        <taxon>campanulids</taxon>
        <taxon>Asterales</taxon>
        <taxon>Asteraceae</taxon>
        <taxon>Asteroideae</taxon>
        <taxon>Heliantheae alliance</taxon>
        <taxon>Millerieae</taxon>
        <taxon>Smallanthus</taxon>
    </lineage>
</organism>
<reference evidence="2" key="1">
    <citation type="journal article" date="2022" name="Mol. Ecol. Resour.">
        <title>The genomes of chicory, endive, great burdock and yacon provide insights into Asteraceae palaeo-polyploidization history and plant inulin production.</title>
        <authorList>
            <person name="Fan W."/>
            <person name="Wang S."/>
            <person name="Wang H."/>
            <person name="Wang A."/>
            <person name="Jiang F."/>
            <person name="Liu H."/>
            <person name="Zhao H."/>
            <person name="Xu D."/>
            <person name="Zhang Y."/>
        </authorList>
    </citation>
    <scope>NUCLEOTIDE SEQUENCE [LARGE SCALE GENOMIC DNA]</scope>
    <source>
        <strain evidence="2">cv. Yunnan</strain>
    </source>
</reference>
<sequence>MDQPPTFWSKLLNNTTVGTCGGYKPLVEHPLTNPAGDMSHQGNFHSCNSGNEPPMAHPLVITGYEPSVEHPLTYPTGDTRHQGNFH</sequence>
<evidence type="ECO:0000313" key="1">
    <source>
        <dbReference type="EMBL" id="KAI3742264.1"/>
    </source>
</evidence>
<comment type="caution">
    <text evidence="1">The sequence shown here is derived from an EMBL/GenBank/DDBJ whole genome shotgun (WGS) entry which is preliminary data.</text>
</comment>
<proteinExistence type="predicted"/>
<accession>A0ACB9D6P4</accession>
<evidence type="ECO:0000313" key="2">
    <source>
        <dbReference type="Proteomes" id="UP001056120"/>
    </source>
</evidence>
<gene>
    <name evidence="1" type="ORF">L1987_59944</name>
</gene>
<name>A0ACB9D6P4_9ASTR</name>
<reference evidence="1 2" key="2">
    <citation type="journal article" date="2022" name="Mol. Ecol. Resour.">
        <title>The genomes of chicory, endive, great burdock and yacon provide insights into Asteraceae paleo-polyploidization history and plant inulin production.</title>
        <authorList>
            <person name="Fan W."/>
            <person name="Wang S."/>
            <person name="Wang H."/>
            <person name="Wang A."/>
            <person name="Jiang F."/>
            <person name="Liu H."/>
            <person name="Zhao H."/>
            <person name="Xu D."/>
            <person name="Zhang Y."/>
        </authorList>
    </citation>
    <scope>NUCLEOTIDE SEQUENCE [LARGE SCALE GENOMIC DNA]</scope>
    <source>
        <strain evidence="2">cv. Yunnan</strain>
        <tissue evidence="1">Leaves</tissue>
    </source>
</reference>